<evidence type="ECO:0000256" key="14">
    <source>
        <dbReference type="ARBA" id="ARBA00047899"/>
    </source>
</evidence>
<evidence type="ECO:0000256" key="5">
    <source>
        <dbReference type="ARBA" id="ARBA00022679"/>
    </source>
</evidence>
<dbReference type="SMART" id="SM00220">
    <property type="entry name" value="S_TKc"/>
    <property type="match status" value="1"/>
</dbReference>
<keyword evidence="13 17" id="KW-0472">Membrane</keyword>
<evidence type="ECO:0000313" key="20">
    <source>
        <dbReference type="EMBL" id="PWA59736.1"/>
    </source>
</evidence>
<keyword evidence="8" id="KW-0677">Repeat</keyword>
<dbReference type="PANTHER" id="PTHR45631:SF202">
    <property type="entry name" value="SENESCENCE-INDUCED RECEPTOR-LIKE SERINE_THREONINE-PROTEIN KINASE"/>
    <property type="match status" value="1"/>
</dbReference>
<organism evidence="20 21">
    <name type="scientific">Artemisia annua</name>
    <name type="common">Sweet wormwood</name>
    <dbReference type="NCBI Taxonomy" id="35608"/>
    <lineage>
        <taxon>Eukaryota</taxon>
        <taxon>Viridiplantae</taxon>
        <taxon>Streptophyta</taxon>
        <taxon>Embryophyta</taxon>
        <taxon>Tracheophyta</taxon>
        <taxon>Spermatophyta</taxon>
        <taxon>Magnoliopsida</taxon>
        <taxon>eudicotyledons</taxon>
        <taxon>Gunneridae</taxon>
        <taxon>Pentapetalae</taxon>
        <taxon>asterids</taxon>
        <taxon>campanulids</taxon>
        <taxon>Asterales</taxon>
        <taxon>Asteraceae</taxon>
        <taxon>Asteroideae</taxon>
        <taxon>Anthemideae</taxon>
        <taxon>Artemisiinae</taxon>
        <taxon>Artemisia</taxon>
    </lineage>
</organism>
<dbReference type="InterPro" id="IPR000719">
    <property type="entry name" value="Prot_kinase_dom"/>
</dbReference>
<dbReference type="InterPro" id="IPR008271">
    <property type="entry name" value="Ser/Thr_kinase_AS"/>
</dbReference>
<dbReference type="PROSITE" id="PS00107">
    <property type="entry name" value="PROTEIN_KINASE_ATP"/>
    <property type="match status" value="1"/>
</dbReference>
<evidence type="ECO:0000256" key="17">
    <source>
        <dbReference type="SAM" id="Phobius"/>
    </source>
</evidence>
<dbReference type="PROSITE" id="PS00108">
    <property type="entry name" value="PROTEIN_KINASE_ST"/>
    <property type="match status" value="1"/>
</dbReference>
<keyword evidence="7 18" id="KW-0732">Signal</keyword>
<protein>
    <recommendedName>
        <fullName evidence="2">non-specific serine/threonine protein kinase</fullName>
        <ecNumber evidence="2">2.7.11.1</ecNumber>
    </recommendedName>
</protein>
<dbReference type="EMBL" id="PKPP01005547">
    <property type="protein sequence ID" value="PWA59736.1"/>
    <property type="molecule type" value="Genomic_DNA"/>
</dbReference>
<evidence type="ECO:0000313" key="21">
    <source>
        <dbReference type="Proteomes" id="UP000245207"/>
    </source>
</evidence>
<dbReference type="InterPro" id="IPR024788">
    <property type="entry name" value="Malectin-like_Carb-bd_dom"/>
</dbReference>
<comment type="catalytic activity">
    <reaction evidence="15">
        <text>L-seryl-[protein] + ATP = O-phospho-L-seryl-[protein] + ADP + H(+)</text>
        <dbReference type="Rhea" id="RHEA:17989"/>
        <dbReference type="Rhea" id="RHEA-COMP:9863"/>
        <dbReference type="Rhea" id="RHEA-COMP:11604"/>
        <dbReference type="ChEBI" id="CHEBI:15378"/>
        <dbReference type="ChEBI" id="CHEBI:29999"/>
        <dbReference type="ChEBI" id="CHEBI:30616"/>
        <dbReference type="ChEBI" id="CHEBI:83421"/>
        <dbReference type="ChEBI" id="CHEBI:456216"/>
        <dbReference type="EC" id="2.7.11.1"/>
    </reaction>
</comment>
<comment type="catalytic activity">
    <reaction evidence="14">
        <text>L-threonyl-[protein] + ATP = O-phospho-L-threonyl-[protein] + ADP + H(+)</text>
        <dbReference type="Rhea" id="RHEA:46608"/>
        <dbReference type="Rhea" id="RHEA-COMP:11060"/>
        <dbReference type="Rhea" id="RHEA-COMP:11605"/>
        <dbReference type="ChEBI" id="CHEBI:15378"/>
        <dbReference type="ChEBI" id="CHEBI:30013"/>
        <dbReference type="ChEBI" id="CHEBI:30616"/>
        <dbReference type="ChEBI" id="CHEBI:61977"/>
        <dbReference type="ChEBI" id="CHEBI:456216"/>
        <dbReference type="EC" id="2.7.11.1"/>
    </reaction>
</comment>
<keyword evidence="10 20" id="KW-0418">Kinase</keyword>
<dbReference type="GO" id="GO:0016020">
    <property type="term" value="C:membrane"/>
    <property type="evidence" value="ECO:0007669"/>
    <property type="project" value="UniProtKB-SubCell"/>
</dbReference>
<dbReference type="SUPFAM" id="SSF52058">
    <property type="entry name" value="L domain-like"/>
    <property type="match status" value="1"/>
</dbReference>
<evidence type="ECO:0000256" key="18">
    <source>
        <dbReference type="SAM" id="SignalP"/>
    </source>
</evidence>
<dbReference type="PROSITE" id="PS50011">
    <property type="entry name" value="PROTEIN_KINASE_DOM"/>
    <property type="match status" value="1"/>
</dbReference>
<keyword evidence="12 17" id="KW-1133">Transmembrane helix</keyword>
<dbReference type="Pfam" id="PF12819">
    <property type="entry name" value="Malectin_like"/>
    <property type="match status" value="1"/>
</dbReference>
<dbReference type="Pfam" id="PF07714">
    <property type="entry name" value="PK_Tyr_Ser-Thr"/>
    <property type="match status" value="1"/>
</dbReference>
<dbReference type="Proteomes" id="UP000245207">
    <property type="component" value="Unassembled WGS sequence"/>
</dbReference>
<dbReference type="SUPFAM" id="SSF56112">
    <property type="entry name" value="Protein kinase-like (PK-like)"/>
    <property type="match status" value="1"/>
</dbReference>
<evidence type="ECO:0000256" key="2">
    <source>
        <dbReference type="ARBA" id="ARBA00012513"/>
    </source>
</evidence>
<dbReference type="Gene3D" id="3.30.200.20">
    <property type="entry name" value="Phosphorylase Kinase, domain 1"/>
    <property type="match status" value="1"/>
</dbReference>
<evidence type="ECO:0000256" key="8">
    <source>
        <dbReference type="ARBA" id="ARBA00022737"/>
    </source>
</evidence>
<evidence type="ECO:0000256" key="1">
    <source>
        <dbReference type="ARBA" id="ARBA00004167"/>
    </source>
</evidence>
<name>A0A2U1MET9_ARTAN</name>
<feature type="signal peptide" evidence="18">
    <location>
        <begin position="1"/>
        <end position="25"/>
    </location>
</feature>
<evidence type="ECO:0000256" key="11">
    <source>
        <dbReference type="ARBA" id="ARBA00022840"/>
    </source>
</evidence>
<evidence type="ECO:0000256" key="15">
    <source>
        <dbReference type="ARBA" id="ARBA00048679"/>
    </source>
</evidence>
<accession>A0A2U1MET9</accession>
<comment type="caution">
    <text evidence="20">The sequence shown here is derived from an EMBL/GenBank/DDBJ whole genome shotgun (WGS) entry which is preliminary data.</text>
</comment>
<dbReference type="InterPro" id="IPR001245">
    <property type="entry name" value="Ser-Thr/Tyr_kinase_cat_dom"/>
</dbReference>
<feature type="binding site" evidence="16">
    <location>
        <position position="642"/>
    </location>
    <ligand>
        <name>ATP</name>
        <dbReference type="ChEBI" id="CHEBI:30616"/>
    </ligand>
</feature>
<keyword evidence="5" id="KW-0808">Transferase</keyword>
<dbReference type="PANTHER" id="PTHR45631">
    <property type="entry name" value="OS07G0107800 PROTEIN-RELATED"/>
    <property type="match status" value="1"/>
</dbReference>
<comment type="subcellular location">
    <subcellularLocation>
        <location evidence="1">Membrane</location>
        <topology evidence="1">Single-pass membrane protein</topology>
    </subcellularLocation>
</comment>
<evidence type="ECO:0000256" key="13">
    <source>
        <dbReference type="ARBA" id="ARBA00023136"/>
    </source>
</evidence>
<dbReference type="EC" id="2.7.11.1" evidence="2"/>
<dbReference type="InterPro" id="IPR001611">
    <property type="entry name" value="Leu-rich_rpt"/>
</dbReference>
<dbReference type="InterPro" id="IPR017441">
    <property type="entry name" value="Protein_kinase_ATP_BS"/>
</dbReference>
<feature type="domain" description="Protein kinase" evidence="19">
    <location>
        <begin position="615"/>
        <end position="785"/>
    </location>
</feature>
<gene>
    <name evidence="20" type="ORF">CTI12_AA287420</name>
</gene>
<dbReference type="GO" id="GO:0005524">
    <property type="term" value="F:ATP binding"/>
    <property type="evidence" value="ECO:0007669"/>
    <property type="project" value="UniProtKB-UniRule"/>
</dbReference>
<evidence type="ECO:0000256" key="3">
    <source>
        <dbReference type="ARBA" id="ARBA00022527"/>
    </source>
</evidence>
<evidence type="ECO:0000256" key="16">
    <source>
        <dbReference type="PROSITE-ProRule" id="PRU10141"/>
    </source>
</evidence>
<keyword evidence="21" id="KW-1185">Reference proteome</keyword>
<keyword evidence="6 17" id="KW-0812">Transmembrane</keyword>
<dbReference type="GO" id="GO:0004674">
    <property type="term" value="F:protein serine/threonine kinase activity"/>
    <property type="evidence" value="ECO:0007669"/>
    <property type="project" value="UniProtKB-KW"/>
</dbReference>
<dbReference type="Gene3D" id="3.80.10.10">
    <property type="entry name" value="Ribonuclease Inhibitor"/>
    <property type="match status" value="1"/>
</dbReference>
<evidence type="ECO:0000256" key="9">
    <source>
        <dbReference type="ARBA" id="ARBA00022741"/>
    </source>
</evidence>
<dbReference type="Gene3D" id="1.10.510.10">
    <property type="entry name" value="Transferase(Phosphotransferase) domain 1"/>
    <property type="match status" value="1"/>
</dbReference>
<evidence type="ECO:0000256" key="12">
    <source>
        <dbReference type="ARBA" id="ARBA00022989"/>
    </source>
</evidence>
<dbReference type="STRING" id="35608.A0A2U1MET9"/>
<evidence type="ECO:0000259" key="19">
    <source>
        <dbReference type="PROSITE" id="PS50011"/>
    </source>
</evidence>
<dbReference type="FunFam" id="3.80.10.10:FF:000129">
    <property type="entry name" value="Leucine-rich repeat receptor-like kinase"/>
    <property type="match status" value="1"/>
</dbReference>
<keyword evidence="11 16" id="KW-0067">ATP-binding</keyword>
<dbReference type="InterPro" id="IPR011009">
    <property type="entry name" value="Kinase-like_dom_sf"/>
</dbReference>
<dbReference type="Pfam" id="PF00560">
    <property type="entry name" value="LRR_1"/>
    <property type="match status" value="1"/>
</dbReference>
<reference evidence="20 21" key="1">
    <citation type="journal article" date="2018" name="Mol. Plant">
        <title>The genome of Artemisia annua provides insight into the evolution of Asteraceae family and artemisinin biosynthesis.</title>
        <authorList>
            <person name="Shen Q."/>
            <person name="Zhang L."/>
            <person name="Liao Z."/>
            <person name="Wang S."/>
            <person name="Yan T."/>
            <person name="Shi P."/>
            <person name="Liu M."/>
            <person name="Fu X."/>
            <person name="Pan Q."/>
            <person name="Wang Y."/>
            <person name="Lv Z."/>
            <person name="Lu X."/>
            <person name="Zhang F."/>
            <person name="Jiang W."/>
            <person name="Ma Y."/>
            <person name="Chen M."/>
            <person name="Hao X."/>
            <person name="Li L."/>
            <person name="Tang Y."/>
            <person name="Lv G."/>
            <person name="Zhou Y."/>
            <person name="Sun X."/>
            <person name="Brodelius P.E."/>
            <person name="Rose J.K.C."/>
            <person name="Tang K."/>
        </authorList>
    </citation>
    <scope>NUCLEOTIDE SEQUENCE [LARGE SCALE GENOMIC DNA]</scope>
    <source>
        <strain evidence="21">cv. Huhao1</strain>
        <tissue evidence="20">Leaf</tissue>
    </source>
</reference>
<dbReference type="InterPro" id="IPR032675">
    <property type="entry name" value="LRR_dom_sf"/>
</dbReference>
<feature type="chain" id="PRO_5015507400" description="non-specific serine/threonine protein kinase" evidence="18">
    <location>
        <begin position="26"/>
        <end position="785"/>
    </location>
</feature>
<keyword evidence="9 16" id="KW-0547">Nucleotide-binding</keyword>
<dbReference type="AlphaFoldDB" id="A0A2U1MET9"/>
<evidence type="ECO:0000256" key="10">
    <source>
        <dbReference type="ARBA" id="ARBA00022777"/>
    </source>
</evidence>
<sequence>MKMFKGFLPNLFFLGLFFASVLICAQDDQSGFISIDCGIGKGSSYIDNITGLNYVSDVDFIDSGESHNIMPINNLYVDFTQLTTLRSFPENTRNCYTLKPTQGKGNRYLIRARFMYGNYDFKDKVPEFDVYLGPDYLDTMTFDSSTDIRDMEIILVSSSDYIHVCLVNTGQGTPFISAIELRLLGNDIYLETSFGALYLFRRKTFQNRYSQVRFKADKYDRLWNMFLYSDVTVLSTNDSVYPAPNATNFFPPSAVMSSAITPMYPSNSIHLRWEPNNATDNYFIYMYFAEIELLEDNQIREFNIYLNGNLIYGNFSPQYLTTNILYYVHPAIAAPTYKLEINKTEISTLLPILNALELYTLKQLPQRQTDDQDAGVIWSIKSTYKITKHWQGDPCSLQEDGWDGIGCSYNDTESHRIALLNLSASGLNGEIYPGIANLTKIHTLDLSNNNLTGKVPNFLTGLSFLKVLNLKGNHLIGPIPAELLEKSNMGLLSLSYDGENSGGDASSCKTEHCKNKKGKVILPVVATVASLFVILTALTTTWIIRRQKLCGMKNASLSSNIIVRMFSRICTSMKPSISHAGSITERFHAGKIKAGSELEIRKQQYTYSEVQSMTDNFSVVIGKGGSGSVYHGNIGDTQVAVKMLTKLSEQGDKEFQSEATLLLSIHHKNITSLIGYCNEGKHKGIIYEYMANGNLEMHLSDTCSSVLNWEERLQIGCDAAHGLEYLHHGCKPPIVHRDIKCNNILLNETFQAKLADFGLSKAFPVEGGTHISTVIAGTPGYLDPE</sequence>
<dbReference type="OrthoDB" id="2017114at2759"/>
<evidence type="ECO:0000256" key="6">
    <source>
        <dbReference type="ARBA" id="ARBA00022692"/>
    </source>
</evidence>
<keyword evidence="3" id="KW-0723">Serine/threonine-protein kinase</keyword>
<keyword evidence="4" id="KW-0433">Leucine-rich repeat</keyword>
<feature type="transmembrane region" description="Helical" evidence="17">
    <location>
        <begin position="520"/>
        <end position="544"/>
    </location>
</feature>
<proteinExistence type="predicted"/>
<evidence type="ECO:0000256" key="7">
    <source>
        <dbReference type="ARBA" id="ARBA00022729"/>
    </source>
</evidence>
<evidence type="ECO:0000256" key="4">
    <source>
        <dbReference type="ARBA" id="ARBA00022614"/>
    </source>
</evidence>